<feature type="domain" description="Spore protein YkvP/CgeB glycosyl transferase-like" evidence="4">
    <location>
        <begin position="288"/>
        <end position="435"/>
    </location>
</feature>
<dbReference type="AlphaFoldDB" id="A0A6M1KRW2"/>
<evidence type="ECO:0000259" key="4">
    <source>
        <dbReference type="Pfam" id="PF13524"/>
    </source>
</evidence>
<accession>A0A6M1KRW2</accession>
<keyword evidence="2 5" id="KW-0808">Transferase</keyword>
<protein>
    <submittedName>
        <fullName evidence="5">Glycosyltransferase family 4 protein</fullName>
    </submittedName>
</protein>
<dbReference type="Pfam" id="PF13524">
    <property type="entry name" value="Glyco_trans_1_2"/>
    <property type="match status" value="1"/>
</dbReference>
<keyword evidence="1" id="KW-0328">Glycosyltransferase</keyword>
<evidence type="ECO:0000256" key="2">
    <source>
        <dbReference type="ARBA" id="ARBA00022679"/>
    </source>
</evidence>
<name>A0A6M1KRW2_9ACTN</name>
<dbReference type="RefSeq" id="WP_164445332.1">
    <property type="nucleotide sequence ID" value="NZ_SAIY01000001.1"/>
</dbReference>
<reference evidence="5 6" key="1">
    <citation type="submission" date="2020-02" db="EMBL/GenBank/DDBJ databases">
        <title>Draft Genome Sequence of Verrucosispora sp. Strain CWR15, Isolated from Gulf of Mexico Sponge.</title>
        <authorList>
            <person name="Kennedy S.J."/>
            <person name="Cella E."/>
            <person name="Azarian T."/>
            <person name="Baker B.J."/>
            <person name="Shaw L.N."/>
        </authorList>
    </citation>
    <scope>NUCLEOTIDE SEQUENCE [LARGE SCALE GENOMIC DNA]</scope>
    <source>
        <strain evidence="5 6">CWR15</strain>
    </source>
</reference>
<evidence type="ECO:0000313" key="6">
    <source>
        <dbReference type="Proteomes" id="UP000478148"/>
    </source>
</evidence>
<feature type="domain" description="Glycosyltransferase subfamily 4-like N-terminal" evidence="3">
    <location>
        <begin position="126"/>
        <end position="239"/>
    </location>
</feature>
<organism evidence="5 6">
    <name type="scientific">Verrucosispora sioxanthis</name>
    <dbReference type="NCBI Taxonomy" id="2499994"/>
    <lineage>
        <taxon>Bacteria</taxon>
        <taxon>Bacillati</taxon>
        <taxon>Actinomycetota</taxon>
        <taxon>Actinomycetes</taxon>
        <taxon>Micromonosporales</taxon>
        <taxon>Micromonosporaceae</taxon>
        <taxon>Micromonospora</taxon>
    </lineage>
</organism>
<evidence type="ECO:0000256" key="1">
    <source>
        <dbReference type="ARBA" id="ARBA00022676"/>
    </source>
</evidence>
<dbReference type="InterPro" id="IPR028098">
    <property type="entry name" value="Glyco_trans_4-like_N"/>
</dbReference>
<evidence type="ECO:0000259" key="3">
    <source>
        <dbReference type="Pfam" id="PF13439"/>
    </source>
</evidence>
<dbReference type="EMBL" id="SAIY01000001">
    <property type="protein sequence ID" value="NGM11426.1"/>
    <property type="molecule type" value="Genomic_DNA"/>
</dbReference>
<gene>
    <name evidence="5" type="ORF">ENC19_01375</name>
</gene>
<dbReference type="GO" id="GO:0016757">
    <property type="term" value="F:glycosyltransferase activity"/>
    <property type="evidence" value="ECO:0007669"/>
    <property type="project" value="UniProtKB-KW"/>
</dbReference>
<dbReference type="InterPro" id="IPR055259">
    <property type="entry name" value="YkvP/CgeB_Glyco_trans-like"/>
</dbReference>
<comment type="caution">
    <text evidence="5">The sequence shown here is derived from an EMBL/GenBank/DDBJ whole genome shotgun (WGS) entry which is preliminary data.</text>
</comment>
<dbReference type="SUPFAM" id="SSF53756">
    <property type="entry name" value="UDP-Glycosyltransferase/glycogen phosphorylase"/>
    <property type="match status" value="1"/>
</dbReference>
<proteinExistence type="predicted"/>
<dbReference type="Gene3D" id="3.40.50.2000">
    <property type="entry name" value="Glycogen Phosphorylase B"/>
    <property type="match status" value="2"/>
</dbReference>
<dbReference type="Pfam" id="PF13439">
    <property type="entry name" value="Glyco_transf_4"/>
    <property type="match status" value="1"/>
</dbReference>
<evidence type="ECO:0000313" key="5">
    <source>
        <dbReference type="EMBL" id="NGM11426.1"/>
    </source>
</evidence>
<keyword evidence="6" id="KW-1185">Reference proteome</keyword>
<sequence length="456" mass="50463">MTRPRDDSPHGGGFPKVLVVGHMPFDRSTGTTITLSNLFHGWPKDRLAQVYTSGAEPSTEVCEEFLQFPPREHYPRPQYLALRMLGWNGTGPVQNMPALAAVRDAADRRSTVASWYTHLVALGDLSPLRLPPRVADWMRQYRPDLVYSMLGSVRLTRLAAHAARLCGVPLVPHFTDDWPATLYGRRELWGVAASRLHAAVRDLIRLAPCGMAISEPMAEEYQRRYGIPFDVFTNSVDADFFAAPPPPVAPERDRPTNLVYVGGLHLGRWRSLLSIAAGAAAISTAATPVRLTVHCPTEDADRYRREFAGYPGVHFGRSLASHEVPAVLAAADILVHVESFAEDTRRYTHYSVSTKIPQYLAAGRPIFGHGPAELASMAYIRSAGAGIVVGTPEPDVVTEQLWKLCLDSSSWREYAGNGRAHAERHHRRERVATRFAEVLQRAARSSPTPTGTRERL</sequence>
<dbReference type="Proteomes" id="UP000478148">
    <property type="component" value="Unassembled WGS sequence"/>
</dbReference>